<reference evidence="1 2" key="1">
    <citation type="submission" date="2023-08" db="EMBL/GenBank/DDBJ databases">
        <title>Nocardioides seae sp. nov., a bacterium isolated from a soil.</title>
        <authorList>
            <person name="Wang X."/>
        </authorList>
    </citation>
    <scope>NUCLEOTIDE SEQUENCE [LARGE SCALE GENOMIC DNA]</scope>
    <source>
        <strain evidence="1 2">YZH12</strain>
    </source>
</reference>
<comment type="caution">
    <text evidence="1">The sequence shown here is derived from an EMBL/GenBank/DDBJ whole genome shotgun (WGS) entry which is preliminary data.</text>
</comment>
<dbReference type="Proteomes" id="UP001268542">
    <property type="component" value="Unassembled WGS sequence"/>
</dbReference>
<evidence type="ECO:0000313" key="1">
    <source>
        <dbReference type="EMBL" id="MDT9591581.1"/>
    </source>
</evidence>
<organism evidence="1 2">
    <name type="scientific">Nocardioides imazamoxiresistens</name>
    <dbReference type="NCBI Taxonomy" id="3231893"/>
    <lineage>
        <taxon>Bacteria</taxon>
        <taxon>Bacillati</taxon>
        <taxon>Actinomycetota</taxon>
        <taxon>Actinomycetes</taxon>
        <taxon>Propionibacteriales</taxon>
        <taxon>Nocardioidaceae</taxon>
        <taxon>Nocardioides</taxon>
    </lineage>
</organism>
<dbReference type="RefSeq" id="WP_315730543.1">
    <property type="nucleotide sequence ID" value="NZ_JAVYII010000001.1"/>
</dbReference>
<proteinExistence type="predicted"/>
<accession>A0ABU3PQW7</accession>
<sequence length="95" mass="10627">MGEQTIKEYAFLTPQDLGEVEYARLVARYGLDTTNVTGYAMLFVVDGNGRRWTRLTLDVEYARTLVAALEAGMTSGMANAGEIFVLERSGWPDEW</sequence>
<evidence type="ECO:0000313" key="2">
    <source>
        <dbReference type="Proteomes" id="UP001268542"/>
    </source>
</evidence>
<name>A0ABU3PQW7_9ACTN</name>
<protein>
    <submittedName>
        <fullName evidence="1">Uncharacterized protein</fullName>
    </submittedName>
</protein>
<gene>
    <name evidence="1" type="ORF">RDV89_00785</name>
</gene>
<dbReference type="EMBL" id="JAVYII010000001">
    <property type="protein sequence ID" value="MDT9591581.1"/>
    <property type="molecule type" value="Genomic_DNA"/>
</dbReference>
<keyword evidence="2" id="KW-1185">Reference proteome</keyword>